<gene>
    <name evidence="2" type="ORF">KIW84_057697</name>
</gene>
<comment type="caution">
    <text evidence="2">The sequence shown here is derived from an EMBL/GenBank/DDBJ whole genome shotgun (WGS) entry which is preliminary data.</text>
</comment>
<dbReference type="InterPro" id="IPR026960">
    <property type="entry name" value="RVT-Znf"/>
</dbReference>
<feature type="domain" description="Reverse transcriptase zinc-binding" evidence="1">
    <location>
        <begin position="258"/>
        <end position="338"/>
    </location>
</feature>
<reference evidence="2 3" key="1">
    <citation type="journal article" date="2022" name="Nat. Genet.">
        <title>Improved pea reference genome and pan-genome highlight genomic features and evolutionary characteristics.</title>
        <authorList>
            <person name="Yang T."/>
            <person name="Liu R."/>
            <person name="Luo Y."/>
            <person name="Hu S."/>
            <person name="Wang D."/>
            <person name="Wang C."/>
            <person name="Pandey M.K."/>
            <person name="Ge S."/>
            <person name="Xu Q."/>
            <person name="Li N."/>
            <person name="Li G."/>
            <person name="Huang Y."/>
            <person name="Saxena R.K."/>
            <person name="Ji Y."/>
            <person name="Li M."/>
            <person name="Yan X."/>
            <person name="He Y."/>
            <person name="Liu Y."/>
            <person name="Wang X."/>
            <person name="Xiang C."/>
            <person name="Varshney R.K."/>
            <person name="Ding H."/>
            <person name="Gao S."/>
            <person name="Zong X."/>
        </authorList>
    </citation>
    <scope>NUCLEOTIDE SEQUENCE [LARGE SCALE GENOMIC DNA]</scope>
    <source>
        <strain evidence="2 3">cv. Zhongwan 6</strain>
    </source>
</reference>
<dbReference type="Gramene" id="Psat05G0769700-T1">
    <property type="protein sequence ID" value="KAI5413187.1"/>
    <property type="gene ID" value="KIW84_057697"/>
</dbReference>
<proteinExistence type="predicted"/>
<dbReference type="Pfam" id="PF13966">
    <property type="entry name" value="zf-RVT"/>
    <property type="match status" value="1"/>
</dbReference>
<sequence length="359" mass="41912">MAIKLGAHVTGSFKGKSKSKVADKNTLENIMGIMGKNWLLSLRNNFTSYYNMLEVTWESRKDVSQNLRGVQEGISKWVISNFDQVRINKKELVARIGGLRRRIQVGNRARGLEVFNLNQFQFEWLQKKVAYQKINNIELEKLNASIENEEVRHAVSNMNLWKAPGPDGFPDDLEKSDLEAIPFYPMMTNVIPKAYVDEIQRIQQSFIWGDNEQRRRYHVLLSSWVSLDIIAKLASILPPDDSNGVDMQICKESPMGRFLISEMYHALCGLNDDKLFSTWHCIWRPKVLERVRVFIWLVKHGRLLTNVLKHRIGLGYNRCDYYHEFEESTLHVLRDCPSIKLLLMHAVTMRRQYKFFTCN</sequence>
<accession>A0A9D4X3U1</accession>
<evidence type="ECO:0000313" key="3">
    <source>
        <dbReference type="Proteomes" id="UP001058974"/>
    </source>
</evidence>
<dbReference type="AlphaFoldDB" id="A0A9D4X3U1"/>
<dbReference type="Proteomes" id="UP001058974">
    <property type="component" value="Chromosome 5"/>
</dbReference>
<protein>
    <recommendedName>
        <fullName evidence="1">Reverse transcriptase zinc-binding domain-containing protein</fullName>
    </recommendedName>
</protein>
<organism evidence="2 3">
    <name type="scientific">Pisum sativum</name>
    <name type="common">Garden pea</name>
    <name type="synonym">Lathyrus oleraceus</name>
    <dbReference type="NCBI Taxonomy" id="3888"/>
    <lineage>
        <taxon>Eukaryota</taxon>
        <taxon>Viridiplantae</taxon>
        <taxon>Streptophyta</taxon>
        <taxon>Embryophyta</taxon>
        <taxon>Tracheophyta</taxon>
        <taxon>Spermatophyta</taxon>
        <taxon>Magnoliopsida</taxon>
        <taxon>eudicotyledons</taxon>
        <taxon>Gunneridae</taxon>
        <taxon>Pentapetalae</taxon>
        <taxon>rosids</taxon>
        <taxon>fabids</taxon>
        <taxon>Fabales</taxon>
        <taxon>Fabaceae</taxon>
        <taxon>Papilionoideae</taxon>
        <taxon>50 kb inversion clade</taxon>
        <taxon>NPAAA clade</taxon>
        <taxon>Hologalegina</taxon>
        <taxon>IRL clade</taxon>
        <taxon>Fabeae</taxon>
        <taxon>Lathyrus</taxon>
    </lineage>
</organism>
<evidence type="ECO:0000313" key="2">
    <source>
        <dbReference type="EMBL" id="KAI5413187.1"/>
    </source>
</evidence>
<dbReference type="EMBL" id="JAMSHJ010000005">
    <property type="protein sequence ID" value="KAI5413187.1"/>
    <property type="molecule type" value="Genomic_DNA"/>
</dbReference>
<name>A0A9D4X3U1_PEA</name>
<keyword evidence="3" id="KW-1185">Reference proteome</keyword>
<evidence type="ECO:0000259" key="1">
    <source>
        <dbReference type="Pfam" id="PF13966"/>
    </source>
</evidence>